<dbReference type="SMART" id="SM00239">
    <property type="entry name" value="C2"/>
    <property type="match status" value="1"/>
</dbReference>
<accession>A0AAW1VS84</accession>
<dbReference type="InterPro" id="IPR035892">
    <property type="entry name" value="C2_domain_sf"/>
</dbReference>
<feature type="compositionally biased region" description="Pro residues" evidence="14">
    <location>
        <begin position="52"/>
        <end position="67"/>
    </location>
</feature>
<comment type="caution">
    <text evidence="17">The sequence shown here is derived from an EMBL/GenBank/DDBJ whole genome shotgun (WGS) entry which is preliminary data.</text>
</comment>
<dbReference type="GO" id="GO:0005886">
    <property type="term" value="C:plasma membrane"/>
    <property type="evidence" value="ECO:0007669"/>
    <property type="project" value="TreeGrafter"/>
</dbReference>
<feature type="domain" description="C2" evidence="15">
    <location>
        <begin position="280"/>
        <end position="426"/>
    </location>
</feature>
<evidence type="ECO:0000256" key="7">
    <source>
        <dbReference type="ARBA" id="ARBA00022801"/>
    </source>
</evidence>
<dbReference type="SUPFAM" id="SSF49562">
    <property type="entry name" value="C2 domain (Calcium/lipid-binding domain, CaLB)"/>
    <property type="match status" value="1"/>
</dbReference>
<dbReference type="FunFam" id="3.30.870.10:FF:000025">
    <property type="entry name" value="Phospholipase D delta"/>
    <property type="match status" value="1"/>
</dbReference>
<dbReference type="PANTHER" id="PTHR18896">
    <property type="entry name" value="PHOSPHOLIPASE D"/>
    <property type="match status" value="1"/>
</dbReference>
<dbReference type="PANTHER" id="PTHR18896:SF65">
    <property type="entry name" value="PHOSPHOLIPASE D BETA 1"/>
    <property type="match status" value="1"/>
</dbReference>
<evidence type="ECO:0000256" key="5">
    <source>
        <dbReference type="ARBA" id="ARBA00022723"/>
    </source>
</evidence>
<evidence type="ECO:0000256" key="8">
    <source>
        <dbReference type="ARBA" id="ARBA00022837"/>
    </source>
</evidence>
<evidence type="ECO:0000313" key="18">
    <source>
        <dbReference type="Proteomes" id="UP001457282"/>
    </source>
</evidence>
<comment type="catalytic activity">
    <reaction evidence="1">
        <text>a 1,2-diacyl-sn-glycero-3-phosphocholine + H2O = a 1,2-diacyl-sn-glycero-3-phosphate + choline + H(+)</text>
        <dbReference type="Rhea" id="RHEA:14445"/>
        <dbReference type="ChEBI" id="CHEBI:15354"/>
        <dbReference type="ChEBI" id="CHEBI:15377"/>
        <dbReference type="ChEBI" id="CHEBI:15378"/>
        <dbReference type="ChEBI" id="CHEBI:57643"/>
        <dbReference type="ChEBI" id="CHEBI:58608"/>
        <dbReference type="EC" id="3.1.4.4"/>
    </reaction>
</comment>
<dbReference type="GO" id="GO:0004630">
    <property type="term" value="F:phospholipase D activity"/>
    <property type="evidence" value="ECO:0007669"/>
    <property type="project" value="UniProtKB-EC"/>
</dbReference>
<evidence type="ECO:0000256" key="13">
    <source>
        <dbReference type="ARBA" id="ARBA00042781"/>
    </source>
</evidence>
<protein>
    <recommendedName>
        <fullName evidence="11">Phospholipase D alpha 1</fullName>
        <ecNumber evidence="4">3.1.4.4</ecNumber>
    </recommendedName>
    <alternativeName>
        <fullName evidence="12">Choline phosphatase 1</fullName>
    </alternativeName>
    <alternativeName>
        <fullName evidence="13">Phosphatidylcholine-hydrolyzing phospholipase D 1</fullName>
    </alternativeName>
</protein>
<dbReference type="CDD" id="cd04015">
    <property type="entry name" value="C2_plant_PLD"/>
    <property type="match status" value="1"/>
</dbReference>
<feature type="region of interest" description="Disordered" evidence="14">
    <location>
        <begin position="216"/>
        <end position="236"/>
    </location>
</feature>
<dbReference type="InterPro" id="IPR015679">
    <property type="entry name" value="PLipase_D_fam"/>
</dbReference>
<dbReference type="SMART" id="SM00155">
    <property type="entry name" value="PLDc"/>
    <property type="match status" value="2"/>
</dbReference>
<evidence type="ECO:0000256" key="12">
    <source>
        <dbReference type="ARBA" id="ARBA00042228"/>
    </source>
</evidence>
<dbReference type="PROSITE" id="PS50035">
    <property type="entry name" value="PLD"/>
    <property type="match status" value="2"/>
</dbReference>
<feature type="compositionally biased region" description="Pro residues" evidence="14">
    <location>
        <begin position="76"/>
        <end position="108"/>
    </location>
</feature>
<dbReference type="PROSITE" id="PS50004">
    <property type="entry name" value="C2"/>
    <property type="match status" value="1"/>
</dbReference>
<dbReference type="SUPFAM" id="SSF56024">
    <property type="entry name" value="Phospholipase D/nuclease"/>
    <property type="match status" value="2"/>
</dbReference>
<evidence type="ECO:0000256" key="4">
    <source>
        <dbReference type="ARBA" id="ARBA00012027"/>
    </source>
</evidence>
<keyword evidence="8" id="KW-0106">Calcium</keyword>
<dbReference type="GO" id="GO:0046872">
    <property type="term" value="F:metal ion binding"/>
    <property type="evidence" value="ECO:0007669"/>
    <property type="project" value="UniProtKB-KW"/>
</dbReference>
<feature type="compositionally biased region" description="Polar residues" evidence="14">
    <location>
        <begin position="174"/>
        <end position="187"/>
    </location>
</feature>
<evidence type="ECO:0000313" key="17">
    <source>
        <dbReference type="EMBL" id="KAK9910650.1"/>
    </source>
</evidence>
<feature type="domain" description="PLD phosphodiesterase" evidence="16">
    <location>
        <begin position="627"/>
        <end position="662"/>
    </location>
</feature>
<keyword evidence="9" id="KW-0442">Lipid degradation</keyword>
<evidence type="ECO:0000256" key="6">
    <source>
        <dbReference type="ARBA" id="ARBA00022737"/>
    </source>
</evidence>
<dbReference type="Gene3D" id="3.30.870.10">
    <property type="entry name" value="Endonuclease Chain A"/>
    <property type="match status" value="2"/>
</dbReference>
<keyword evidence="5" id="KW-0479">Metal-binding</keyword>
<evidence type="ECO:0000256" key="11">
    <source>
        <dbReference type="ARBA" id="ARBA00041119"/>
    </source>
</evidence>
<gene>
    <name evidence="17" type="ORF">M0R45_034604</name>
</gene>
<evidence type="ECO:0000256" key="9">
    <source>
        <dbReference type="ARBA" id="ARBA00022963"/>
    </source>
</evidence>
<evidence type="ECO:0000256" key="10">
    <source>
        <dbReference type="ARBA" id="ARBA00023098"/>
    </source>
</evidence>
<dbReference type="InterPro" id="IPR024632">
    <property type="entry name" value="PLipase_D_C"/>
</dbReference>
<feature type="compositionally biased region" description="Pro residues" evidence="14">
    <location>
        <begin position="123"/>
        <end position="133"/>
    </location>
</feature>
<evidence type="ECO:0000256" key="2">
    <source>
        <dbReference type="ARBA" id="ARBA00001913"/>
    </source>
</evidence>
<dbReference type="GO" id="GO:0009395">
    <property type="term" value="P:phospholipid catabolic process"/>
    <property type="evidence" value="ECO:0007669"/>
    <property type="project" value="TreeGrafter"/>
</dbReference>
<dbReference type="Proteomes" id="UP001457282">
    <property type="component" value="Unassembled WGS sequence"/>
</dbReference>
<reference evidence="17 18" key="1">
    <citation type="journal article" date="2023" name="G3 (Bethesda)">
        <title>A chromosome-length genome assembly and annotation of blackberry (Rubus argutus, cv. 'Hillquist').</title>
        <authorList>
            <person name="Bruna T."/>
            <person name="Aryal R."/>
            <person name="Dudchenko O."/>
            <person name="Sargent D.J."/>
            <person name="Mead D."/>
            <person name="Buti M."/>
            <person name="Cavallini A."/>
            <person name="Hytonen T."/>
            <person name="Andres J."/>
            <person name="Pham M."/>
            <person name="Weisz D."/>
            <person name="Mascagni F."/>
            <person name="Usai G."/>
            <person name="Natali L."/>
            <person name="Bassil N."/>
            <person name="Fernandez G.E."/>
            <person name="Lomsadze A."/>
            <person name="Armour M."/>
            <person name="Olukolu B."/>
            <person name="Poorten T."/>
            <person name="Britton C."/>
            <person name="Davik J."/>
            <person name="Ashrafi H."/>
            <person name="Aiden E.L."/>
            <person name="Borodovsky M."/>
            <person name="Worthington M."/>
        </authorList>
    </citation>
    <scope>NUCLEOTIDE SEQUENCE [LARGE SCALE GENOMIC DNA]</scope>
    <source>
        <strain evidence="17">PI 553951</strain>
    </source>
</reference>
<feature type="domain" description="PLD phosphodiesterase" evidence="16">
    <location>
        <begin position="961"/>
        <end position="988"/>
    </location>
</feature>
<feature type="compositionally biased region" description="Pro residues" evidence="14">
    <location>
        <begin position="20"/>
        <end position="45"/>
    </location>
</feature>
<feature type="compositionally biased region" description="Low complexity" evidence="14">
    <location>
        <begin position="260"/>
        <end position="274"/>
    </location>
</feature>
<dbReference type="Pfam" id="PF00614">
    <property type="entry name" value="PLDc"/>
    <property type="match status" value="2"/>
</dbReference>
<evidence type="ECO:0000256" key="1">
    <source>
        <dbReference type="ARBA" id="ARBA00000798"/>
    </source>
</evidence>
<dbReference type="EMBL" id="JBEDUW010000007">
    <property type="protein sequence ID" value="KAK9910650.1"/>
    <property type="molecule type" value="Genomic_DNA"/>
</dbReference>
<dbReference type="InterPro" id="IPR001736">
    <property type="entry name" value="PLipase_D/transphosphatidylase"/>
</dbReference>
<keyword evidence="6" id="KW-0677">Repeat</keyword>
<dbReference type="InterPro" id="IPR000008">
    <property type="entry name" value="C2_dom"/>
</dbReference>
<name>A0AAW1VS84_RUBAR</name>
<keyword evidence="18" id="KW-1185">Reference proteome</keyword>
<dbReference type="Pfam" id="PF00168">
    <property type="entry name" value="C2"/>
    <property type="match status" value="1"/>
</dbReference>
<organism evidence="17 18">
    <name type="scientific">Rubus argutus</name>
    <name type="common">Southern blackberry</name>
    <dbReference type="NCBI Taxonomy" id="59490"/>
    <lineage>
        <taxon>Eukaryota</taxon>
        <taxon>Viridiplantae</taxon>
        <taxon>Streptophyta</taxon>
        <taxon>Embryophyta</taxon>
        <taxon>Tracheophyta</taxon>
        <taxon>Spermatophyta</taxon>
        <taxon>Magnoliopsida</taxon>
        <taxon>eudicotyledons</taxon>
        <taxon>Gunneridae</taxon>
        <taxon>Pentapetalae</taxon>
        <taxon>rosids</taxon>
        <taxon>fabids</taxon>
        <taxon>Rosales</taxon>
        <taxon>Rosaceae</taxon>
        <taxon>Rosoideae</taxon>
        <taxon>Rosoideae incertae sedis</taxon>
        <taxon>Rubus</taxon>
    </lineage>
</organism>
<keyword evidence="10" id="KW-0443">Lipid metabolism</keyword>
<dbReference type="AlphaFoldDB" id="A0AAW1VS84"/>
<proteinExistence type="inferred from homology"/>
<sequence>MDNRGSSPPYYPYQNTYPYPHQPPAQYPPPPDQYPSGQYPPPPPDQYLSGQYPPPPSDQYPPAPYPYPYSSSAPYPYQPAPYPYPSPAPSSTPYPPSLSPTSSYPPSPSSASSHSGPFDYNQPPYPYPYPPARPITHSGPLPTIQQQQGSSSFKYDSTQYQYQQSGIYPPPESPQQSPLRPSRFSSHQRYESCPVGIEASAYPPLDQLLSNVHLSENRPTEPSAPPSSTPSSARCDKVGEFYGYPNSSFSSWETSSTYSGQLESPSPVYSQSSSFNGSQHGQSMQIVPLQNKGSLKVLLLHGNLDIWVYEAKNLPNMDMFHKTLGDMLMKFPGTGSSKANGQSNRGITSDPYVSISVANAVIGRTYVISNSEFPVWTQHFNVPVAHHAAEVHFVVKDSDLVGSQLIGVVAVPVEHIYLGARVEGIYPILNASGKPCKPGAVLRLSIQYTPIERLSSYHNGVGAGPDYYGVPGTYFPLRTGGKVTLYQDAHVPDGCLPNFILDGGMPYVHGKCWNDIFDAIRHARRLIYIAGWSVWHNVRLVRDGGGASNLTIGDLLRSKSQEGVRVLLLVWDDPTSRSILGYKTDGIMQTHDEEIRRFFKHSSVQVLLCPRTAGKRHSWVKQREVGTIYTHHQKTVIVDADAGHNMRKIVSFVGGLDLCDGRYDTPNHDLFGTLKTVHKDDYHNPTYTGSTAGCPREPWHDLHSRLDGPAAYDVLTNFEERWLKASKPQGMKKLKKTVNDSLLKLERIPDIIGASHAASTSDNDPETWHVQIFRSIDSNSVKGFPKDPKEAFCKNLVCGKNVLIDMSIHSAYVKAIRSAQHFIYIENQYFIGSSYNWSHYKDLGANNLIPMEIALKIAEKIRANQRFVVYIVIPMWPEGVPTGAATQRILFWQHKTMQMMYETIYKALVETGLEAAFSPLDYLNFFCLGNREAIDGKETSVSGSPTAANTPQALSQKSRRFMIYVHSKGMIVDDEYVIVGSANINQRSMEGTRDTEIAMGSYQPHHTWARNHSSPRGQIFGYRMSLWAEHTGIIEDCFTQPESLDCVRRIRSLGEMNWKQFAAEDVTEMKGHLLKYPVEVDRKGKVTSLPGCENFPDVGGNITGSFLGIQENLTI</sequence>
<dbReference type="Pfam" id="PF12357">
    <property type="entry name" value="PLD_C"/>
    <property type="match status" value="1"/>
</dbReference>
<feature type="region of interest" description="Disordered" evidence="14">
    <location>
        <begin position="260"/>
        <end position="281"/>
    </location>
</feature>
<comment type="similarity">
    <text evidence="3">Belongs to the phospholipase D family. C2-PLD subfamily.</text>
</comment>
<feature type="region of interest" description="Disordered" evidence="14">
    <location>
        <begin position="1"/>
        <end position="190"/>
    </location>
</feature>
<dbReference type="Gene3D" id="2.60.40.150">
    <property type="entry name" value="C2 domain"/>
    <property type="match status" value="1"/>
</dbReference>
<evidence type="ECO:0000259" key="16">
    <source>
        <dbReference type="PROSITE" id="PS50035"/>
    </source>
</evidence>
<evidence type="ECO:0000259" key="15">
    <source>
        <dbReference type="PROSITE" id="PS50004"/>
    </source>
</evidence>
<dbReference type="FunFam" id="3.30.870.10:FF:000027">
    <property type="entry name" value="Phospholipase D"/>
    <property type="match status" value="1"/>
</dbReference>
<comment type="cofactor">
    <cofactor evidence="2">
        <name>Ca(2+)</name>
        <dbReference type="ChEBI" id="CHEBI:29108"/>
    </cofactor>
</comment>
<dbReference type="EC" id="3.1.4.4" evidence="4"/>
<evidence type="ECO:0000256" key="14">
    <source>
        <dbReference type="SAM" id="MobiDB-lite"/>
    </source>
</evidence>
<feature type="compositionally biased region" description="Polar residues" evidence="14">
    <location>
        <begin position="143"/>
        <end position="166"/>
    </location>
</feature>
<keyword evidence="7" id="KW-0378">Hydrolase</keyword>
<evidence type="ECO:0000256" key="3">
    <source>
        <dbReference type="ARBA" id="ARBA00010683"/>
    </source>
</evidence>